<evidence type="ECO:0000256" key="19">
    <source>
        <dbReference type="SAM" id="MobiDB-lite"/>
    </source>
</evidence>
<dbReference type="OMA" id="EWCELRP"/>
<dbReference type="Pfam" id="PF01222">
    <property type="entry name" value="ERG4_ERG24"/>
    <property type="match status" value="1"/>
</dbReference>
<dbReference type="InterPro" id="IPR018083">
    <property type="entry name" value="Sterol_reductase_CS"/>
</dbReference>
<keyword evidence="10" id="KW-0756">Sterol biosynthesis</keyword>
<evidence type="ECO:0000256" key="3">
    <source>
        <dbReference type="ARBA" id="ARBA00012413"/>
    </source>
</evidence>
<dbReference type="PROSITE" id="PS01018">
    <property type="entry name" value="STEROL_REDUCT_2"/>
    <property type="match status" value="1"/>
</dbReference>
<feature type="transmembrane region" description="Helical" evidence="20">
    <location>
        <begin position="102"/>
        <end position="122"/>
    </location>
</feature>
<keyword evidence="5 20" id="KW-0812">Transmembrane</keyword>
<evidence type="ECO:0000256" key="17">
    <source>
        <dbReference type="ARBA" id="ARBA00060577"/>
    </source>
</evidence>
<feature type="transmembrane region" description="Helical" evidence="20">
    <location>
        <begin position="327"/>
        <end position="346"/>
    </location>
</feature>
<keyword evidence="9" id="KW-0560">Oxidoreductase</keyword>
<evidence type="ECO:0000256" key="9">
    <source>
        <dbReference type="ARBA" id="ARBA00023002"/>
    </source>
</evidence>
<dbReference type="FunFam" id="1.20.120.1630:FF:000011">
    <property type="entry name" value="Delta(14)-sterol reductase"/>
    <property type="match status" value="1"/>
</dbReference>
<dbReference type="PANTHER" id="PTHR21257">
    <property type="entry name" value="DELTA(14)-STEROL REDUCTASE"/>
    <property type="match status" value="1"/>
</dbReference>
<feature type="transmembrane region" description="Helical" evidence="20">
    <location>
        <begin position="297"/>
        <end position="315"/>
    </location>
</feature>
<evidence type="ECO:0000256" key="8">
    <source>
        <dbReference type="ARBA" id="ARBA00022989"/>
    </source>
</evidence>
<feature type="transmembrane region" description="Helical" evidence="20">
    <location>
        <begin position="142"/>
        <end position="162"/>
    </location>
</feature>
<feature type="region of interest" description="Disordered" evidence="19">
    <location>
        <begin position="1"/>
        <end position="49"/>
    </location>
</feature>
<keyword evidence="12 20" id="KW-0472">Membrane</keyword>
<protein>
    <recommendedName>
        <fullName evidence="18">Delta(14)-sterol reductase</fullName>
        <ecNumber evidence="3">1.3.1.70</ecNumber>
    </recommendedName>
    <alternativeName>
        <fullName evidence="15">C-14 sterol reductase</fullName>
    </alternativeName>
    <alternativeName>
        <fullName evidence="16">Sterol C14-reductase</fullName>
    </alternativeName>
</protein>
<evidence type="ECO:0000313" key="22">
    <source>
        <dbReference type="Proteomes" id="UP000013827"/>
    </source>
</evidence>
<feature type="transmembrane region" description="Helical" evidence="20">
    <location>
        <begin position="55"/>
        <end position="73"/>
    </location>
</feature>
<dbReference type="RefSeq" id="XP_005793161.1">
    <property type="nucleotide sequence ID" value="XM_005793104.1"/>
</dbReference>
<feature type="transmembrane region" description="Helical" evidence="20">
    <location>
        <begin position="174"/>
        <end position="193"/>
    </location>
</feature>
<dbReference type="eggNOG" id="KOG1435">
    <property type="taxonomic scope" value="Eukaryota"/>
</dbReference>
<evidence type="ECO:0000256" key="18">
    <source>
        <dbReference type="ARBA" id="ARBA00069705"/>
    </source>
</evidence>
<dbReference type="HOGENOM" id="CLU_015631_0_3_1"/>
<keyword evidence="22" id="KW-1185">Reference proteome</keyword>
<dbReference type="Gene3D" id="1.20.120.1630">
    <property type="match status" value="1"/>
</dbReference>
<keyword evidence="7" id="KW-0752">Steroid biosynthesis</keyword>
<dbReference type="EnsemblProtists" id="EOD40732">
    <property type="protein sequence ID" value="EOD40732"/>
    <property type="gene ID" value="EMIHUDRAFT_439583"/>
</dbReference>
<dbReference type="Proteomes" id="UP000013827">
    <property type="component" value="Unassembled WGS sequence"/>
</dbReference>
<evidence type="ECO:0000256" key="12">
    <source>
        <dbReference type="ARBA" id="ARBA00023136"/>
    </source>
</evidence>
<dbReference type="GeneID" id="17286003"/>
<keyword evidence="11" id="KW-0443">Lipid metabolism</keyword>
<keyword evidence="4" id="KW-0444">Lipid biosynthesis</keyword>
<organism evidence="21 22">
    <name type="scientific">Emiliania huxleyi (strain CCMP1516)</name>
    <dbReference type="NCBI Taxonomy" id="280463"/>
    <lineage>
        <taxon>Eukaryota</taxon>
        <taxon>Haptista</taxon>
        <taxon>Haptophyta</taxon>
        <taxon>Prymnesiophyceae</taxon>
        <taxon>Isochrysidales</taxon>
        <taxon>Noelaerhabdaceae</taxon>
        <taxon>Emiliania</taxon>
    </lineage>
</organism>
<sequence>MLRPTRASPRLAGLKPARSQSPSRAGGSTPATSSTKPARKAGGKPQPEYEFGGPAGAAGVMLLLPLVIGFLYAGCGKHGCIRLPEDALDVLAAAPLAPLWDWTAAAVVAGWTALHFLLYVALPGPRVEGVVLADGSRLKYPMNGHLAFWLSLAGFWHGLPLLGCKQSWVYDAYLPLATAACALSVALSVWSHALSYLPNTPLAEGGQTGNPVYDFFIGRPLNPRIGSLDLKACCELRPGLVGWAVLNLGLAAKQHEQQGEVSWSMVAVVGGQLLYVWDALYNEQAILTTMDITTDGFGFMLAFGDLAWVPFTYSLQARILVDHDPRLPAPAVAAIAALGALGYVVFRGANSQKDAFRRDPSDPAVSHLQWMQTKRGTKLLVSGWWGAARKINYTGDWLMGLSWSLACGAASPVAYFYPVYFAVLLVHRALRDDHFCATKYGADWEAYKRRVPFVFVPGIL</sequence>
<evidence type="ECO:0000256" key="16">
    <source>
        <dbReference type="ARBA" id="ARBA00031227"/>
    </source>
</evidence>
<dbReference type="EC" id="1.3.1.70" evidence="3"/>
<accession>A0A0D3KY97</accession>
<evidence type="ECO:0000256" key="14">
    <source>
        <dbReference type="ARBA" id="ARBA00023221"/>
    </source>
</evidence>
<evidence type="ECO:0000256" key="1">
    <source>
        <dbReference type="ARBA" id="ARBA00004141"/>
    </source>
</evidence>
<keyword evidence="8 20" id="KW-1133">Transmembrane helix</keyword>
<evidence type="ECO:0000256" key="13">
    <source>
        <dbReference type="ARBA" id="ARBA00023166"/>
    </source>
</evidence>
<evidence type="ECO:0000256" key="4">
    <source>
        <dbReference type="ARBA" id="ARBA00022516"/>
    </source>
</evidence>
<dbReference type="GO" id="GO:0050613">
    <property type="term" value="F:Delta14-sterol reductase activity"/>
    <property type="evidence" value="ECO:0007669"/>
    <property type="project" value="UniProtKB-EC"/>
</dbReference>
<evidence type="ECO:0000256" key="2">
    <source>
        <dbReference type="ARBA" id="ARBA00005402"/>
    </source>
</evidence>
<dbReference type="PROSITE" id="PS01017">
    <property type="entry name" value="STEROL_REDUCT_1"/>
    <property type="match status" value="1"/>
</dbReference>
<dbReference type="GO" id="GO:0016126">
    <property type="term" value="P:sterol biosynthetic process"/>
    <property type="evidence" value="ECO:0007669"/>
    <property type="project" value="UniProtKB-KW"/>
</dbReference>
<dbReference type="AlphaFoldDB" id="A0A0D3KY97"/>
<comment type="pathway">
    <text evidence="17">Steroid biosynthesis.</text>
</comment>
<dbReference type="STRING" id="2903.R1E012"/>
<keyword evidence="14" id="KW-0753">Steroid metabolism</keyword>
<reference evidence="22" key="1">
    <citation type="journal article" date="2013" name="Nature">
        <title>Pan genome of the phytoplankton Emiliania underpins its global distribution.</title>
        <authorList>
            <person name="Read B.A."/>
            <person name="Kegel J."/>
            <person name="Klute M.J."/>
            <person name="Kuo A."/>
            <person name="Lefebvre S.C."/>
            <person name="Maumus F."/>
            <person name="Mayer C."/>
            <person name="Miller J."/>
            <person name="Monier A."/>
            <person name="Salamov A."/>
            <person name="Young J."/>
            <person name="Aguilar M."/>
            <person name="Claverie J.M."/>
            <person name="Frickenhaus S."/>
            <person name="Gonzalez K."/>
            <person name="Herman E.K."/>
            <person name="Lin Y.C."/>
            <person name="Napier J."/>
            <person name="Ogata H."/>
            <person name="Sarno A.F."/>
            <person name="Shmutz J."/>
            <person name="Schroeder D."/>
            <person name="de Vargas C."/>
            <person name="Verret F."/>
            <person name="von Dassow P."/>
            <person name="Valentin K."/>
            <person name="Van de Peer Y."/>
            <person name="Wheeler G."/>
            <person name="Dacks J.B."/>
            <person name="Delwiche C.F."/>
            <person name="Dyhrman S.T."/>
            <person name="Glockner G."/>
            <person name="John U."/>
            <person name="Richards T."/>
            <person name="Worden A.Z."/>
            <person name="Zhang X."/>
            <person name="Grigoriev I.V."/>
            <person name="Allen A.E."/>
            <person name="Bidle K."/>
            <person name="Borodovsky M."/>
            <person name="Bowler C."/>
            <person name="Brownlee C."/>
            <person name="Cock J.M."/>
            <person name="Elias M."/>
            <person name="Gladyshev V.N."/>
            <person name="Groth M."/>
            <person name="Guda C."/>
            <person name="Hadaegh A."/>
            <person name="Iglesias-Rodriguez M.D."/>
            <person name="Jenkins J."/>
            <person name="Jones B.M."/>
            <person name="Lawson T."/>
            <person name="Leese F."/>
            <person name="Lindquist E."/>
            <person name="Lobanov A."/>
            <person name="Lomsadze A."/>
            <person name="Malik S.B."/>
            <person name="Marsh M.E."/>
            <person name="Mackinder L."/>
            <person name="Mock T."/>
            <person name="Mueller-Roeber B."/>
            <person name="Pagarete A."/>
            <person name="Parker M."/>
            <person name="Probert I."/>
            <person name="Quesneville H."/>
            <person name="Raines C."/>
            <person name="Rensing S.A."/>
            <person name="Riano-Pachon D.M."/>
            <person name="Richier S."/>
            <person name="Rokitta S."/>
            <person name="Shiraiwa Y."/>
            <person name="Soanes D.M."/>
            <person name="van der Giezen M."/>
            <person name="Wahlund T.M."/>
            <person name="Williams B."/>
            <person name="Wilson W."/>
            <person name="Wolfe G."/>
            <person name="Wurch L.L."/>
        </authorList>
    </citation>
    <scope>NUCLEOTIDE SEQUENCE</scope>
</reference>
<evidence type="ECO:0000256" key="7">
    <source>
        <dbReference type="ARBA" id="ARBA00022955"/>
    </source>
</evidence>
<evidence type="ECO:0000256" key="11">
    <source>
        <dbReference type="ARBA" id="ARBA00023098"/>
    </source>
</evidence>
<comment type="subcellular location">
    <subcellularLocation>
        <location evidence="1">Membrane</location>
        <topology evidence="1">Multi-pass membrane protein</topology>
    </subcellularLocation>
</comment>
<proteinExistence type="inferred from homology"/>
<evidence type="ECO:0000256" key="10">
    <source>
        <dbReference type="ARBA" id="ARBA00023011"/>
    </source>
</evidence>
<evidence type="ECO:0000256" key="5">
    <source>
        <dbReference type="ARBA" id="ARBA00022692"/>
    </source>
</evidence>
<dbReference type="PaxDb" id="2903-EOD40732"/>
<keyword evidence="13" id="KW-1207">Sterol metabolism</keyword>
<name>A0A0D3KY97_EMIH1</name>
<comment type="similarity">
    <text evidence="2">Belongs to the ERG4/ERG24 family.</text>
</comment>
<dbReference type="InterPro" id="IPR001171">
    <property type="entry name" value="ERG24_DHCR-like"/>
</dbReference>
<dbReference type="KEGG" id="ehx:EMIHUDRAFT_439583"/>
<dbReference type="PANTHER" id="PTHR21257:SF52">
    <property type="entry name" value="DELTA(14)-STEROL REDUCTASE TM7SF2"/>
    <property type="match status" value="1"/>
</dbReference>
<evidence type="ECO:0000256" key="20">
    <source>
        <dbReference type="SAM" id="Phobius"/>
    </source>
</evidence>
<dbReference type="GO" id="GO:0005789">
    <property type="term" value="C:endoplasmic reticulum membrane"/>
    <property type="evidence" value="ECO:0007669"/>
    <property type="project" value="TreeGrafter"/>
</dbReference>
<feature type="transmembrane region" description="Helical" evidence="20">
    <location>
        <begin position="403"/>
        <end position="426"/>
    </location>
</feature>
<reference evidence="21" key="2">
    <citation type="submission" date="2024-10" db="UniProtKB">
        <authorList>
            <consortium name="EnsemblProtists"/>
        </authorList>
    </citation>
    <scope>IDENTIFICATION</scope>
</reference>
<keyword evidence="6" id="KW-0521">NADP</keyword>
<evidence type="ECO:0000256" key="6">
    <source>
        <dbReference type="ARBA" id="ARBA00022857"/>
    </source>
</evidence>
<evidence type="ECO:0000256" key="15">
    <source>
        <dbReference type="ARBA" id="ARBA00030165"/>
    </source>
</evidence>
<evidence type="ECO:0000313" key="21">
    <source>
        <dbReference type="EnsemblProtists" id="EOD40732"/>
    </source>
</evidence>